<dbReference type="EMBL" id="CAJNOI010000005">
    <property type="protein sequence ID" value="CAF0748089.1"/>
    <property type="molecule type" value="Genomic_DNA"/>
</dbReference>
<dbReference type="GO" id="GO:0034220">
    <property type="term" value="P:monoatomic ion transmembrane transport"/>
    <property type="evidence" value="ECO:0007669"/>
    <property type="project" value="UniProtKB-KW"/>
</dbReference>
<evidence type="ECO:0000256" key="8">
    <source>
        <dbReference type="ARBA" id="ARBA00023303"/>
    </source>
</evidence>
<evidence type="ECO:0000313" key="10">
    <source>
        <dbReference type="EMBL" id="CAF0748089.1"/>
    </source>
</evidence>
<dbReference type="Proteomes" id="UP000663832">
    <property type="component" value="Unassembled WGS sequence"/>
</dbReference>
<evidence type="ECO:0000313" key="13">
    <source>
        <dbReference type="Proteomes" id="UP000663832"/>
    </source>
</evidence>
<evidence type="ECO:0000256" key="3">
    <source>
        <dbReference type="ARBA" id="ARBA00022475"/>
    </source>
</evidence>
<dbReference type="EMBL" id="CAJNOM010000032">
    <property type="protein sequence ID" value="CAF0861231.1"/>
    <property type="molecule type" value="Genomic_DNA"/>
</dbReference>
<evidence type="ECO:0000256" key="4">
    <source>
        <dbReference type="ARBA" id="ARBA00022692"/>
    </source>
</evidence>
<dbReference type="PANTHER" id="PTHR11893:SF36">
    <property type="entry name" value="INNEXIN-5"/>
    <property type="match status" value="1"/>
</dbReference>
<sequence>MDFHSIMGRVSTIMTGKRNDDVIADRLNYRYSVAILVGFAILNMNRLYTDQIKCWVPAFFTPNYDEYVRSVCFVQNTYYVHHTEKTPRSYDIKKQNELLYYQWIPFVLLVKAFIFYIPRLSWNTFGLKSGIQIGDLIESSFDYKQPTTDSSHRQMCLDFVVDSIDQYCLDRRHKNDERSHINIFQRSFMTICCLTGKYLGNYFVILYMTTKLMYIGVSIFQIYLLSIMLGSNFAFYGIQVVDRFFRGIHWDTESRLFPKTTLCDFTIREFGHPKLSHEYTVPCVLPLNLFNQQMFTFLYFWYVLVISLNICDFFLWLQAFTLRNRIDFIRKRLHSKKYPLINDINNEMKFQTFTIDYLESDGFFILSLIKENSSDYVMTEVIHRLYIERFLPKYLRERKTSTIYDDIDIQRKRSHLCSLIC</sequence>
<keyword evidence="2 9" id="KW-0813">Transport</keyword>
<evidence type="ECO:0000256" key="5">
    <source>
        <dbReference type="ARBA" id="ARBA00022989"/>
    </source>
</evidence>
<comment type="function">
    <text evidence="9">Structural component of the gap junctions.</text>
</comment>
<dbReference type="Pfam" id="PF00876">
    <property type="entry name" value="Innexin"/>
    <property type="match status" value="1"/>
</dbReference>
<dbReference type="InterPro" id="IPR000990">
    <property type="entry name" value="Innexin"/>
</dbReference>
<evidence type="ECO:0000313" key="11">
    <source>
        <dbReference type="EMBL" id="CAF0861231.1"/>
    </source>
</evidence>
<dbReference type="GO" id="GO:0005886">
    <property type="term" value="C:plasma membrane"/>
    <property type="evidence" value="ECO:0007669"/>
    <property type="project" value="UniProtKB-SubCell"/>
</dbReference>
<evidence type="ECO:0000256" key="6">
    <source>
        <dbReference type="ARBA" id="ARBA00023065"/>
    </source>
</evidence>
<evidence type="ECO:0000313" key="14">
    <source>
        <dbReference type="Proteomes" id="UP000663877"/>
    </source>
</evidence>
<dbReference type="GO" id="GO:0005921">
    <property type="term" value="C:gap junction"/>
    <property type="evidence" value="ECO:0007669"/>
    <property type="project" value="UniProtKB-UniRule"/>
</dbReference>
<feature type="transmembrane region" description="Helical" evidence="9">
    <location>
        <begin position="29"/>
        <end position="48"/>
    </location>
</feature>
<dbReference type="PRINTS" id="PR01262">
    <property type="entry name" value="INNEXIN"/>
</dbReference>
<name>A0A813P4I0_9BILA</name>
<dbReference type="Proteomes" id="UP000663877">
    <property type="component" value="Unassembled WGS sequence"/>
</dbReference>
<evidence type="ECO:0000256" key="9">
    <source>
        <dbReference type="RuleBase" id="RU010713"/>
    </source>
</evidence>
<comment type="caution">
    <text evidence="10">The sequence shown here is derived from an EMBL/GenBank/DDBJ whole genome shotgun (WGS) entry which is preliminary data.</text>
</comment>
<proteinExistence type="inferred from homology"/>
<dbReference type="PANTHER" id="PTHR11893">
    <property type="entry name" value="INNEXIN"/>
    <property type="match status" value="1"/>
</dbReference>
<keyword evidence="7 9" id="KW-0472">Membrane</keyword>
<dbReference type="EMBL" id="CAJNON010000090">
    <property type="protein sequence ID" value="CAF0948206.1"/>
    <property type="molecule type" value="Genomic_DNA"/>
</dbReference>
<gene>
    <name evidence="9" type="primary">inx</name>
    <name evidence="10" type="ORF">BJG266_LOCUS2273</name>
    <name evidence="11" type="ORF">QVE165_LOCUS7380</name>
    <name evidence="12" type="ORF">VCS650_LOCUS11909</name>
</gene>
<keyword evidence="4 9" id="KW-0812">Transmembrane</keyword>
<organism evidence="10 14">
    <name type="scientific">Adineta steineri</name>
    <dbReference type="NCBI Taxonomy" id="433720"/>
    <lineage>
        <taxon>Eukaryota</taxon>
        <taxon>Metazoa</taxon>
        <taxon>Spiralia</taxon>
        <taxon>Gnathifera</taxon>
        <taxon>Rotifera</taxon>
        <taxon>Eurotatoria</taxon>
        <taxon>Bdelloidea</taxon>
        <taxon>Adinetida</taxon>
        <taxon>Adinetidae</taxon>
        <taxon>Adineta</taxon>
    </lineage>
</organism>
<evidence type="ECO:0000256" key="7">
    <source>
        <dbReference type="ARBA" id="ARBA00023136"/>
    </source>
</evidence>
<accession>A0A813P4I0</accession>
<keyword evidence="13" id="KW-1185">Reference proteome</keyword>
<feature type="transmembrane region" description="Helical" evidence="9">
    <location>
        <begin position="183"/>
        <end position="200"/>
    </location>
</feature>
<feature type="transmembrane region" description="Helical" evidence="9">
    <location>
        <begin position="98"/>
        <end position="117"/>
    </location>
</feature>
<keyword evidence="6 9" id="KW-0406">Ion transport</keyword>
<evidence type="ECO:0000256" key="1">
    <source>
        <dbReference type="ARBA" id="ARBA00004651"/>
    </source>
</evidence>
<feature type="transmembrane region" description="Helical" evidence="9">
    <location>
        <begin position="299"/>
        <end position="322"/>
    </location>
</feature>
<keyword evidence="5 9" id="KW-1133">Transmembrane helix</keyword>
<dbReference type="AlphaFoldDB" id="A0A813P4I0"/>
<evidence type="ECO:0000256" key="2">
    <source>
        <dbReference type="ARBA" id="ARBA00022448"/>
    </source>
</evidence>
<comment type="subcellular location">
    <subcellularLocation>
        <location evidence="1 9">Cell membrane</location>
        <topology evidence="1 9">Multi-pass membrane protein</topology>
    </subcellularLocation>
</comment>
<feature type="transmembrane region" description="Helical" evidence="9">
    <location>
        <begin position="212"/>
        <end position="236"/>
    </location>
</feature>
<comment type="similarity">
    <text evidence="9">Belongs to the pannexin family.</text>
</comment>
<keyword evidence="3" id="KW-1003">Cell membrane</keyword>
<comment type="caution">
    <text evidence="9">Lacks conserved residue(s) required for the propagation of feature annotation.</text>
</comment>
<evidence type="ECO:0000313" key="12">
    <source>
        <dbReference type="EMBL" id="CAF0948206.1"/>
    </source>
</evidence>
<dbReference type="OrthoDB" id="5867527at2759"/>
<reference evidence="10" key="1">
    <citation type="submission" date="2021-02" db="EMBL/GenBank/DDBJ databases">
        <authorList>
            <person name="Nowell W R."/>
        </authorList>
    </citation>
    <scope>NUCLEOTIDE SEQUENCE</scope>
</reference>
<dbReference type="PROSITE" id="PS51013">
    <property type="entry name" value="PANNEXIN"/>
    <property type="match status" value="1"/>
</dbReference>
<dbReference type="Proteomes" id="UP000663891">
    <property type="component" value="Unassembled WGS sequence"/>
</dbReference>
<protein>
    <recommendedName>
        <fullName evidence="9">Innexin</fullName>
    </recommendedName>
</protein>
<keyword evidence="8 9" id="KW-0407">Ion channel</keyword>